<dbReference type="PANTHER" id="PTHR42789:SF1">
    <property type="entry name" value="D-ISOMER SPECIFIC 2-HYDROXYACID DEHYDROGENASE FAMILY PROTEIN (AFU_ORTHOLOGUE AFUA_6G10090)"/>
    <property type="match status" value="1"/>
</dbReference>
<evidence type="ECO:0000259" key="6">
    <source>
        <dbReference type="Pfam" id="PF02826"/>
    </source>
</evidence>
<keyword evidence="3" id="KW-0520">NAD</keyword>
<organism evidence="7 8">
    <name type="scientific">Paeniglutamicibacter kerguelensis</name>
    <dbReference type="NCBI Taxonomy" id="254788"/>
    <lineage>
        <taxon>Bacteria</taxon>
        <taxon>Bacillati</taxon>
        <taxon>Actinomycetota</taxon>
        <taxon>Actinomycetes</taxon>
        <taxon>Micrococcales</taxon>
        <taxon>Micrococcaceae</taxon>
        <taxon>Paeniglutamicibacter</taxon>
    </lineage>
</organism>
<evidence type="ECO:0000256" key="1">
    <source>
        <dbReference type="ARBA" id="ARBA00005854"/>
    </source>
</evidence>
<dbReference type="InterPro" id="IPR043322">
    <property type="entry name" value="CtBP"/>
</dbReference>
<proteinExistence type="inferred from homology"/>
<evidence type="ECO:0000313" key="7">
    <source>
        <dbReference type="EMBL" id="MBP2388387.1"/>
    </source>
</evidence>
<dbReference type="EC" id="1.1.1.95" evidence="7"/>
<dbReference type="InterPro" id="IPR036291">
    <property type="entry name" value="NAD(P)-bd_dom_sf"/>
</dbReference>
<dbReference type="SUPFAM" id="SSF51735">
    <property type="entry name" value="NAD(P)-binding Rossmann-fold domains"/>
    <property type="match status" value="1"/>
</dbReference>
<protein>
    <submittedName>
        <fullName evidence="7">D-3-phosphoglycerate dehydrogenase</fullName>
        <ecNumber evidence="7">1.1.1.95</ecNumber>
    </submittedName>
</protein>
<dbReference type="InterPro" id="IPR006139">
    <property type="entry name" value="D-isomer_2_OHA_DH_cat_dom"/>
</dbReference>
<evidence type="ECO:0000313" key="8">
    <source>
        <dbReference type="Proteomes" id="UP001296993"/>
    </source>
</evidence>
<sequence length="318" mass="34575">MSQRVVVTDHAFRDVEFEKAIAVKHGAEFECFSCVETEETIKSIRNADVAFVNFAPMSREVLSRFKPGATVIRYGIGYDNVDIDAAKEFGVAVANVPDYGVETVADHAASSLLAVLRRLPVYDSLIKTNGWAKPAEVGPLRGFRSTTIGLVGLGRIAQAVHRRLEPFGFSFVAFDPFCSPEIFEQLNVKSVSLEELSEQAHAVSLHAPSTPENHHLIGREFLGRMQPGSVIVNTARGPLVDLDALAEAVQDGRLAGVALDVTDPEPLPADSPLRNFPQVILTPHAAFYDDDSLANLQRLASEEAGRALSGEQLRCRIA</sequence>
<dbReference type="GO" id="GO:0004617">
    <property type="term" value="F:phosphoglycerate dehydrogenase activity"/>
    <property type="evidence" value="ECO:0007669"/>
    <property type="project" value="UniProtKB-EC"/>
</dbReference>
<dbReference type="Proteomes" id="UP001296993">
    <property type="component" value="Unassembled WGS sequence"/>
</dbReference>
<dbReference type="Gene3D" id="3.40.50.720">
    <property type="entry name" value="NAD(P)-binding Rossmann-like Domain"/>
    <property type="match status" value="2"/>
</dbReference>
<accession>A0ABS4XIV1</accession>
<comment type="caution">
    <text evidence="7">The sequence shown here is derived from an EMBL/GenBank/DDBJ whole genome shotgun (WGS) entry which is preliminary data.</text>
</comment>
<keyword evidence="8" id="KW-1185">Reference proteome</keyword>
<reference evidence="7 8" key="1">
    <citation type="submission" date="2021-03" db="EMBL/GenBank/DDBJ databases">
        <title>Sequencing the genomes of 1000 actinobacteria strains.</title>
        <authorList>
            <person name="Klenk H.-P."/>
        </authorList>
    </citation>
    <scope>NUCLEOTIDE SEQUENCE [LARGE SCALE GENOMIC DNA]</scope>
    <source>
        <strain evidence="7 8">DSM 15797</strain>
    </source>
</reference>
<gene>
    <name evidence="7" type="ORF">JOF47_003960</name>
</gene>
<dbReference type="InterPro" id="IPR006140">
    <property type="entry name" value="D-isomer_DH_NAD-bd"/>
</dbReference>
<evidence type="ECO:0000256" key="4">
    <source>
        <dbReference type="RuleBase" id="RU003719"/>
    </source>
</evidence>
<dbReference type="Pfam" id="PF00389">
    <property type="entry name" value="2-Hacid_dh"/>
    <property type="match status" value="1"/>
</dbReference>
<evidence type="ECO:0000259" key="5">
    <source>
        <dbReference type="Pfam" id="PF00389"/>
    </source>
</evidence>
<dbReference type="PROSITE" id="PS00671">
    <property type="entry name" value="D_2_HYDROXYACID_DH_3"/>
    <property type="match status" value="1"/>
</dbReference>
<feature type="domain" description="D-isomer specific 2-hydroxyacid dehydrogenase catalytic" evidence="5">
    <location>
        <begin position="17"/>
        <end position="314"/>
    </location>
</feature>
<comment type="similarity">
    <text evidence="1 4">Belongs to the D-isomer specific 2-hydroxyacid dehydrogenase family.</text>
</comment>
<dbReference type="SUPFAM" id="SSF52283">
    <property type="entry name" value="Formate/glycerate dehydrogenase catalytic domain-like"/>
    <property type="match status" value="1"/>
</dbReference>
<keyword evidence="2 4" id="KW-0560">Oxidoreductase</keyword>
<dbReference type="Pfam" id="PF02826">
    <property type="entry name" value="2-Hacid_dh_C"/>
    <property type="match status" value="1"/>
</dbReference>
<dbReference type="InterPro" id="IPR029753">
    <property type="entry name" value="D-isomer_DH_CS"/>
</dbReference>
<dbReference type="RefSeq" id="WP_210001955.1">
    <property type="nucleotide sequence ID" value="NZ_BAAAJY010000001.1"/>
</dbReference>
<dbReference type="CDD" id="cd05299">
    <property type="entry name" value="CtBP_dh"/>
    <property type="match status" value="1"/>
</dbReference>
<evidence type="ECO:0000256" key="3">
    <source>
        <dbReference type="ARBA" id="ARBA00023027"/>
    </source>
</evidence>
<evidence type="ECO:0000256" key="2">
    <source>
        <dbReference type="ARBA" id="ARBA00023002"/>
    </source>
</evidence>
<dbReference type="InterPro" id="IPR050857">
    <property type="entry name" value="D-2-hydroxyacid_DH"/>
</dbReference>
<feature type="domain" description="D-isomer specific 2-hydroxyacid dehydrogenase NAD-binding" evidence="6">
    <location>
        <begin position="111"/>
        <end position="286"/>
    </location>
</feature>
<name>A0ABS4XIV1_9MICC</name>
<dbReference type="PANTHER" id="PTHR42789">
    <property type="entry name" value="D-ISOMER SPECIFIC 2-HYDROXYACID DEHYDROGENASE FAMILY PROTEIN (AFU_ORTHOLOGUE AFUA_6G10090)"/>
    <property type="match status" value="1"/>
</dbReference>
<dbReference type="EMBL" id="JAGIOF010000003">
    <property type="protein sequence ID" value="MBP2388387.1"/>
    <property type="molecule type" value="Genomic_DNA"/>
</dbReference>